<evidence type="ECO:0000256" key="9">
    <source>
        <dbReference type="RuleBase" id="RU003719"/>
    </source>
</evidence>
<evidence type="ECO:0000256" key="4">
    <source>
        <dbReference type="ARBA" id="ARBA00023002"/>
    </source>
</evidence>
<feature type="domain" description="D-isomer specific 2-hydroxyacid dehydrogenase NAD-binding" evidence="11">
    <location>
        <begin position="108"/>
        <end position="284"/>
    </location>
</feature>
<evidence type="ECO:0000256" key="1">
    <source>
        <dbReference type="ARBA" id="ARBA00003800"/>
    </source>
</evidence>
<dbReference type="PANTHER" id="PTHR43761">
    <property type="entry name" value="D-ISOMER SPECIFIC 2-HYDROXYACID DEHYDROGENASE FAMILY PROTEIN (AFU_ORTHOLOGUE AFUA_1G13630)"/>
    <property type="match status" value="1"/>
</dbReference>
<sequence>MTKAVLLEDPHQVADEVFTGYDIEVERVKGALEDDALIERLQDADIVGIRSKTQVTSRVISACPRLKVVGCFCIGTNQVDLSAATQAGVTVFNAPYSNTRSVVELAVGHIINLARHVETRNQDLQRGIWNKSASGSHEVRGKTLGIIGYGNIGTQLSVLAEALGMNVVFYDSAQRLAMGNARALPSMDEVLKTADFISLHVDGRKSNEGLIGKREFEQMKEGAIFINLSRGIVVDVDALAENIRSGKISGAAVDVYPEEPQKNGNEFHSPLLGLPNTILTPHIGGSTLEAQFDIGQFVAHKIADYWHRGSTEMSVNMPNLKLNSHPDSWYRLAFMHTNTPGVLGRINQVFANQNVNINGQILGTEGQVGYALTDIASELPVSAVAEIRSMPETISLRVLQLR</sequence>
<dbReference type="Gene3D" id="3.30.70.260">
    <property type="match status" value="1"/>
</dbReference>
<comment type="function">
    <text evidence="1">Catalyzes the reversible oxidation of 3-phospho-D-glycerate to 3-phosphonooxypyruvate, the first step of the phosphorylated L-serine biosynthesis pathway. Also catalyzes the reversible oxidation of 2-hydroxyglutarate to 2-oxoglutarate.</text>
</comment>
<evidence type="ECO:0000259" key="10">
    <source>
        <dbReference type="Pfam" id="PF00389"/>
    </source>
</evidence>
<dbReference type="GO" id="GO:0047545">
    <property type="term" value="F:(S)-2-hydroxyglutarate dehydrogenase activity"/>
    <property type="evidence" value="ECO:0007669"/>
    <property type="project" value="UniProtKB-ARBA"/>
</dbReference>
<evidence type="ECO:0000256" key="2">
    <source>
        <dbReference type="ARBA" id="ARBA00005854"/>
    </source>
</evidence>
<keyword evidence="4 9" id="KW-0560">Oxidoreductase</keyword>
<evidence type="ECO:0000256" key="6">
    <source>
        <dbReference type="ARBA" id="ARBA00029440"/>
    </source>
</evidence>
<dbReference type="InterPro" id="IPR050418">
    <property type="entry name" value="D-iso_2-hydroxyacid_DH_PdxB"/>
</dbReference>
<keyword evidence="5" id="KW-0520">NAD</keyword>
<dbReference type="EMBL" id="JAKNHJ010000001">
    <property type="protein sequence ID" value="MCG4617026.1"/>
    <property type="molecule type" value="Genomic_DNA"/>
</dbReference>
<dbReference type="GO" id="GO:0006564">
    <property type="term" value="P:L-serine biosynthetic process"/>
    <property type="evidence" value="ECO:0007669"/>
    <property type="project" value="UniProtKB-ARBA"/>
</dbReference>
<feature type="domain" description="Acetolactate synthase small subunit-like ACT" evidence="12">
    <location>
        <begin position="332"/>
        <end position="394"/>
    </location>
</feature>
<comment type="pathway">
    <text evidence="6">Amino-acid biosynthesis.</text>
</comment>
<reference evidence="13" key="1">
    <citation type="submission" date="2022-01" db="EMBL/GenBank/DDBJ databases">
        <title>Collection of gut derived symbiotic bacterial strains cultured from healthy donors.</title>
        <authorList>
            <person name="Lin H."/>
            <person name="Kohout C."/>
            <person name="Waligurski E."/>
            <person name="Pamer E.G."/>
        </authorList>
    </citation>
    <scope>NUCLEOTIDE SEQUENCE</scope>
    <source>
        <strain evidence="13">DFI.7.46</strain>
    </source>
</reference>
<dbReference type="Proteomes" id="UP001200537">
    <property type="component" value="Unassembled WGS sequence"/>
</dbReference>
<dbReference type="SUPFAM" id="SSF52283">
    <property type="entry name" value="Formate/glycerate dehydrogenase catalytic domain-like"/>
    <property type="match status" value="1"/>
</dbReference>
<comment type="catalytic activity">
    <reaction evidence="8">
        <text>(R)-2-hydroxyglutarate + NAD(+) = 2-oxoglutarate + NADH + H(+)</text>
        <dbReference type="Rhea" id="RHEA:49612"/>
        <dbReference type="ChEBI" id="CHEBI:15378"/>
        <dbReference type="ChEBI" id="CHEBI:15801"/>
        <dbReference type="ChEBI" id="CHEBI:16810"/>
        <dbReference type="ChEBI" id="CHEBI:57540"/>
        <dbReference type="ChEBI" id="CHEBI:57945"/>
        <dbReference type="EC" id="1.1.1.399"/>
    </reaction>
</comment>
<dbReference type="InterPro" id="IPR006140">
    <property type="entry name" value="D-isomer_DH_NAD-bd"/>
</dbReference>
<dbReference type="CDD" id="cd12176">
    <property type="entry name" value="PGDH_3"/>
    <property type="match status" value="1"/>
</dbReference>
<dbReference type="SUPFAM" id="SSF55021">
    <property type="entry name" value="ACT-like"/>
    <property type="match status" value="1"/>
</dbReference>
<organism evidence="13 14">
    <name type="scientific">Varibaculum cambriense</name>
    <dbReference type="NCBI Taxonomy" id="184870"/>
    <lineage>
        <taxon>Bacteria</taxon>
        <taxon>Bacillati</taxon>
        <taxon>Actinomycetota</taxon>
        <taxon>Actinomycetes</taxon>
        <taxon>Actinomycetales</taxon>
        <taxon>Actinomycetaceae</taxon>
        <taxon>Varibaculum</taxon>
    </lineage>
</organism>
<comment type="caution">
    <text evidence="13">The sequence shown here is derived from an EMBL/GenBank/DDBJ whole genome shotgun (WGS) entry which is preliminary data.</text>
</comment>
<dbReference type="PROSITE" id="PS00671">
    <property type="entry name" value="D_2_HYDROXYACID_DH_3"/>
    <property type="match status" value="1"/>
</dbReference>
<dbReference type="AlphaFoldDB" id="A0AAJ1BAH2"/>
<proteinExistence type="inferred from homology"/>
<dbReference type="InterPro" id="IPR036291">
    <property type="entry name" value="NAD(P)-bd_dom_sf"/>
</dbReference>
<dbReference type="Gene3D" id="3.40.50.720">
    <property type="entry name" value="NAD(P)-binding Rossmann-like Domain"/>
    <property type="match status" value="2"/>
</dbReference>
<dbReference type="Pfam" id="PF00389">
    <property type="entry name" value="2-Hacid_dh"/>
    <property type="match status" value="1"/>
</dbReference>
<evidence type="ECO:0000313" key="14">
    <source>
        <dbReference type="Proteomes" id="UP001200537"/>
    </source>
</evidence>
<dbReference type="InterPro" id="IPR045865">
    <property type="entry name" value="ACT-like_dom_sf"/>
</dbReference>
<dbReference type="GO" id="GO:0004617">
    <property type="term" value="F:phosphoglycerate dehydrogenase activity"/>
    <property type="evidence" value="ECO:0007669"/>
    <property type="project" value="UniProtKB-ARBA"/>
</dbReference>
<protein>
    <recommendedName>
        <fullName evidence="7">2-oxoglutarate reductase</fullName>
        <ecNumber evidence="3">1.1.1.399</ecNumber>
    </recommendedName>
    <alternativeName>
        <fullName evidence="7">2-oxoglutarate reductase</fullName>
    </alternativeName>
</protein>
<dbReference type="GO" id="GO:0051287">
    <property type="term" value="F:NAD binding"/>
    <property type="evidence" value="ECO:0007669"/>
    <property type="project" value="InterPro"/>
</dbReference>
<evidence type="ECO:0000256" key="8">
    <source>
        <dbReference type="ARBA" id="ARBA00048126"/>
    </source>
</evidence>
<dbReference type="CDD" id="cd04901">
    <property type="entry name" value="ACT_3PGDH"/>
    <property type="match status" value="1"/>
</dbReference>
<dbReference type="InterPro" id="IPR006139">
    <property type="entry name" value="D-isomer_2_OHA_DH_cat_dom"/>
</dbReference>
<dbReference type="PANTHER" id="PTHR43761:SF1">
    <property type="entry name" value="D-ISOMER SPECIFIC 2-HYDROXYACID DEHYDROGENASE CATALYTIC DOMAIN-CONTAINING PROTEIN-RELATED"/>
    <property type="match status" value="1"/>
</dbReference>
<evidence type="ECO:0000256" key="5">
    <source>
        <dbReference type="ARBA" id="ARBA00023027"/>
    </source>
</evidence>
<evidence type="ECO:0000256" key="3">
    <source>
        <dbReference type="ARBA" id="ARBA00013001"/>
    </source>
</evidence>
<dbReference type="NCBIfam" id="NF008759">
    <property type="entry name" value="PRK11790.1"/>
    <property type="match status" value="1"/>
</dbReference>
<gene>
    <name evidence="13" type="primary">serA</name>
    <name evidence="13" type="ORF">L0M99_00755</name>
</gene>
<dbReference type="EC" id="1.1.1.399" evidence="3"/>
<feature type="domain" description="D-isomer specific 2-hydroxyacid dehydrogenase catalytic" evidence="10">
    <location>
        <begin position="8"/>
        <end position="316"/>
    </location>
</feature>
<comment type="similarity">
    <text evidence="2 9">Belongs to the D-isomer specific 2-hydroxyacid dehydrogenase family.</text>
</comment>
<evidence type="ECO:0000259" key="12">
    <source>
        <dbReference type="Pfam" id="PF22629"/>
    </source>
</evidence>
<evidence type="ECO:0000313" key="13">
    <source>
        <dbReference type="EMBL" id="MCG4617026.1"/>
    </source>
</evidence>
<dbReference type="SUPFAM" id="SSF51735">
    <property type="entry name" value="NAD(P)-binding Rossmann-fold domains"/>
    <property type="match status" value="1"/>
</dbReference>
<evidence type="ECO:0000256" key="7">
    <source>
        <dbReference type="ARBA" id="ARBA00030455"/>
    </source>
</evidence>
<dbReference type="FunFam" id="3.40.50.720:FF:000041">
    <property type="entry name" value="D-3-phosphoglycerate dehydrogenase"/>
    <property type="match status" value="1"/>
</dbReference>
<dbReference type="InterPro" id="IPR029752">
    <property type="entry name" value="D-isomer_DH_CS1"/>
</dbReference>
<evidence type="ECO:0000259" key="11">
    <source>
        <dbReference type="Pfam" id="PF02826"/>
    </source>
</evidence>
<dbReference type="RefSeq" id="WP_238127438.1">
    <property type="nucleotide sequence ID" value="NZ_CBCTPO010000004.1"/>
</dbReference>
<dbReference type="Pfam" id="PF02826">
    <property type="entry name" value="2-Hacid_dh_C"/>
    <property type="match status" value="1"/>
</dbReference>
<accession>A0AAJ1BAH2</accession>
<dbReference type="InterPro" id="IPR029753">
    <property type="entry name" value="D-isomer_DH_CS"/>
</dbReference>
<name>A0AAJ1BAH2_9ACTO</name>
<dbReference type="PROSITE" id="PS00065">
    <property type="entry name" value="D_2_HYDROXYACID_DH_1"/>
    <property type="match status" value="1"/>
</dbReference>
<dbReference type="Pfam" id="PF22629">
    <property type="entry name" value="ACT_AHAS_ss"/>
    <property type="match status" value="1"/>
</dbReference>
<dbReference type="InterPro" id="IPR054480">
    <property type="entry name" value="AHAS_small-like_ACT"/>
</dbReference>